<dbReference type="EMBL" id="FOSX01000051">
    <property type="protein sequence ID" value="SFL04873.1"/>
    <property type="molecule type" value="Genomic_DNA"/>
</dbReference>
<evidence type="ECO:0000313" key="4">
    <source>
        <dbReference type="Proteomes" id="UP000198861"/>
    </source>
</evidence>
<accession>A0A1I4EI29</accession>
<gene>
    <name evidence="2" type="ORF">SAMN04244571_03163</name>
    <name evidence="3" type="ORF">SAMN04244574_02915</name>
</gene>
<evidence type="ECO:0000313" key="2">
    <source>
        <dbReference type="EMBL" id="SFB48723.1"/>
    </source>
</evidence>
<organism evidence="3 5">
    <name type="scientific">Azotobacter beijerinckii</name>
    <dbReference type="NCBI Taxonomy" id="170623"/>
    <lineage>
        <taxon>Bacteria</taxon>
        <taxon>Pseudomonadati</taxon>
        <taxon>Pseudomonadota</taxon>
        <taxon>Gammaproteobacteria</taxon>
        <taxon>Pseudomonadales</taxon>
        <taxon>Pseudomonadaceae</taxon>
        <taxon>Azotobacter</taxon>
    </lineage>
</organism>
<dbReference type="AlphaFoldDB" id="A0A1I4EI29"/>
<evidence type="ECO:0000256" key="1">
    <source>
        <dbReference type="SAM" id="Coils"/>
    </source>
</evidence>
<reference evidence="3 5" key="1">
    <citation type="submission" date="2016-10" db="EMBL/GenBank/DDBJ databases">
        <authorList>
            <person name="de Groot N.N."/>
        </authorList>
    </citation>
    <scope>NUCLEOTIDE SEQUENCE [LARGE SCALE GENOMIC DNA]</scope>
    <source>
        <strain evidence="3 5">DSM 381</strain>
    </source>
</reference>
<keyword evidence="4" id="KW-1185">Reference proteome</keyword>
<feature type="coiled-coil region" evidence="1">
    <location>
        <begin position="27"/>
        <end position="75"/>
    </location>
</feature>
<evidence type="ECO:0000313" key="3">
    <source>
        <dbReference type="EMBL" id="SFL04873.1"/>
    </source>
</evidence>
<dbReference type="RefSeq" id="WP_090941142.1">
    <property type="nucleotide sequence ID" value="NZ_FOKJ01000059.1"/>
</dbReference>
<dbReference type="Proteomes" id="UP000199579">
    <property type="component" value="Unassembled WGS sequence"/>
</dbReference>
<sequence>MWQLWGAGGVLLASLSVPGLLLQGQQIRSLKERFAEVRASLERLRLRELDLELTCRALRSELRAERARSERLEMQLRLLRQWTAK</sequence>
<proteinExistence type="predicted"/>
<dbReference type="Proteomes" id="UP000198861">
    <property type="component" value="Unassembled WGS sequence"/>
</dbReference>
<reference evidence="2 4" key="2">
    <citation type="submission" date="2016-10" db="EMBL/GenBank/DDBJ databases">
        <authorList>
            <person name="Varghese N."/>
            <person name="Submissions S."/>
        </authorList>
    </citation>
    <scope>NUCLEOTIDE SEQUENCE [LARGE SCALE GENOMIC DNA]</scope>
    <source>
        <strain evidence="2 4">DSM 282</strain>
    </source>
</reference>
<evidence type="ECO:0000313" key="5">
    <source>
        <dbReference type="Proteomes" id="UP000199579"/>
    </source>
</evidence>
<protein>
    <submittedName>
        <fullName evidence="3">Uncharacterized protein</fullName>
    </submittedName>
</protein>
<dbReference type="EMBL" id="FOKJ01000059">
    <property type="protein sequence ID" value="SFB48723.1"/>
    <property type="molecule type" value="Genomic_DNA"/>
</dbReference>
<keyword evidence="1" id="KW-0175">Coiled coil</keyword>
<name>A0A1I4EI29_9GAMM</name>